<name>A0A428EHR5_STRMT</name>
<gene>
    <name evidence="2" type="ORF">D8836_08700</name>
</gene>
<accession>A0A428EHR5</accession>
<dbReference type="Proteomes" id="UP000267438">
    <property type="component" value="Unassembled WGS sequence"/>
</dbReference>
<keyword evidence="1" id="KW-0812">Transmembrane</keyword>
<keyword evidence="1" id="KW-0472">Membrane</keyword>
<evidence type="ECO:0000313" key="3">
    <source>
        <dbReference type="Proteomes" id="UP000267438"/>
    </source>
</evidence>
<dbReference type="AlphaFoldDB" id="A0A428EHR5"/>
<sequence>MWRWVWKIVKWILINLMWTAIWGWVQQWFSK</sequence>
<dbReference type="EMBL" id="RJOH01000018">
    <property type="protein sequence ID" value="RSJ11162.1"/>
    <property type="molecule type" value="Genomic_DNA"/>
</dbReference>
<reference evidence="2 3" key="1">
    <citation type="submission" date="2018-11" db="EMBL/GenBank/DDBJ databases">
        <title>Species Designations Belie Phenotypic and Genotypic Heterogeneity in Oral Streptococci.</title>
        <authorList>
            <person name="Velsko I."/>
        </authorList>
    </citation>
    <scope>NUCLEOTIDE SEQUENCE [LARGE SCALE GENOMIC DNA]</scope>
    <source>
        <strain evidence="2 3">BCC06</strain>
    </source>
</reference>
<protein>
    <submittedName>
        <fullName evidence="2">Uncharacterized protein</fullName>
    </submittedName>
</protein>
<feature type="transmembrane region" description="Helical" evidence="1">
    <location>
        <begin position="12"/>
        <end position="29"/>
    </location>
</feature>
<organism evidence="2 3">
    <name type="scientific">Streptococcus mitis</name>
    <dbReference type="NCBI Taxonomy" id="28037"/>
    <lineage>
        <taxon>Bacteria</taxon>
        <taxon>Bacillati</taxon>
        <taxon>Bacillota</taxon>
        <taxon>Bacilli</taxon>
        <taxon>Lactobacillales</taxon>
        <taxon>Streptococcaceae</taxon>
        <taxon>Streptococcus</taxon>
        <taxon>Streptococcus mitis group</taxon>
    </lineage>
</organism>
<keyword evidence="1" id="KW-1133">Transmembrane helix</keyword>
<proteinExistence type="predicted"/>
<evidence type="ECO:0000313" key="2">
    <source>
        <dbReference type="EMBL" id="RSJ11162.1"/>
    </source>
</evidence>
<evidence type="ECO:0000256" key="1">
    <source>
        <dbReference type="SAM" id="Phobius"/>
    </source>
</evidence>
<comment type="caution">
    <text evidence="2">The sequence shown here is derived from an EMBL/GenBank/DDBJ whole genome shotgun (WGS) entry which is preliminary data.</text>
</comment>